<evidence type="ECO:0000256" key="5">
    <source>
        <dbReference type="ARBA" id="ARBA00023163"/>
    </source>
</evidence>
<evidence type="ECO:0000313" key="10">
    <source>
        <dbReference type="Proteomes" id="UP000276770"/>
    </source>
</evidence>
<dbReference type="GO" id="GO:0003677">
    <property type="term" value="F:DNA binding"/>
    <property type="evidence" value="ECO:0007669"/>
    <property type="project" value="UniProtKB-KW"/>
</dbReference>
<evidence type="ECO:0000259" key="8">
    <source>
        <dbReference type="Pfam" id="PF08281"/>
    </source>
</evidence>
<keyword evidence="4 6" id="KW-0238">DNA-binding</keyword>
<protein>
    <recommendedName>
        <fullName evidence="6">RNA polymerase sigma factor</fullName>
    </recommendedName>
</protein>
<proteinExistence type="inferred from homology"/>
<keyword evidence="10" id="KW-1185">Reference proteome</keyword>
<dbReference type="PANTHER" id="PTHR43133:SF60">
    <property type="entry name" value="RNA POLYMERASE SIGMA FACTOR SIGV"/>
    <property type="match status" value="1"/>
</dbReference>
<sequence>MQGEHNRKQSESEMMSDLIKKYGEEIKRLIFTYVKEWNTAEDLTQDVFITVYLKRDTFQEQSSLKTWIYRIAINKSKDYLKSWGNRMLSLTNLFPSSYSDISTERRYFTRFENEKLGNAVFKLPVKYREVIILYYYKGLNTTEISELLQCKPSTVKSRISRAKKQLHSKLGGFRLE</sequence>
<dbReference type="InterPro" id="IPR013325">
    <property type="entry name" value="RNA_pol_sigma_r2"/>
</dbReference>
<accession>A0A3L7JXG7</accession>
<dbReference type="SUPFAM" id="SSF88946">
    <property type="entry name" value="Sigma2 domain of RNA polymerase sigma factors"/>
    <property type="match status" value="1"/>
</dbReference>
<dbReference type="EMBL" id="RCVZ01000010">
    <property type="protein sequence ID" value="RLQ94361.1"/>
    <property type="molecule type" value="Genomic_DNA"/>
</dbReference>
<dbReference type="Gene3D" id="1.10.1740.10">
    <property type="match status" value="1"/>
</dbReference>
<organism evidence="9 10">
    <name type="scientific">Falsibacillus albus</name>
    <dbReference type="NCBI Taxonomy" id="2478915"/>
    <lineage>
        <taxon>Bacteria</taxon>
        <taxon>Bacillati</taxon>
        <taxon>Bacillota</taxon>
        <taxon>Bacilli</taxon>
        <taxon>Bacillales</taxon>
        <taxon>Bacillaceae</taxon>
        <taxon>Falsibacillus</taxon>
    </lineage>
</organism>
<feature type="domain" description="RNA polymerase sigma factor 70 region 4 type 2" evidence="8">
    <location>
        <begin position="116"/>
        <end position="166"/>
    </location>
</feature>
<evidence type="ECO:0000259" key="7">
    <source>
        <dbReference type="Pfam" id="PF04542"/>
    </source>
</evidence>
<evidence type="ECO:0000256" key="3">
    <source>
        <dbReference type="ARBA" id="ARBA00023082"/>
    </source>
</evidence>
<dbReference type="Pfam" id="PF04542">
    <property type="entry name" value="Sigma70_r2"/>
    <property type="match status" value="1"/>
</dbReference>
<name>A0A3L7JXG7_9BACI</name>
<dbReference type="InterPro" id="IPR013324">
    <property type="entry name" value="RNA_pol_sigma_r3/r4-like"/>
</dbReference>
<dbReference type="InterPro" id="IPR000838">
    <property type="entry name" value="RNA_pol_sigma70_ECF_CS"/>
</dbReference>
<comment type="caution">
    <text evidence="9">The sequence shown here is derived from an EMBL/GenBank/DDBJ whole genome shotgun (WGS) entry which is preliminary data.</text>
</comment>
<keyword evidence="5 6" id="KW-0804">Transcription</keyword>
<dbReference type="Proteomes" id="UP000276770">
    <property type="component" value="Unassembled WGS sequence"/>
</dbReference>
<keyword evidence="3 6" id="KW-0731">Sigma factor</keyword>
<evidence type="ECO:0000313" key="9">
    <source>
        <dbReference type="EMBL" id="RLQ94361.1"/>
    </source>
</evidence>
<evidence type="ECO:0000256" key="2">
    <source>
        <dbReference type="ARBA" id="ARBA00023015"/>
    </source>
</evidence>
<keyword evidence="2 6" id="KW-0805">Transcription regulation</keyword>
<dbReference type="RefSeq" id="WP_121681452.1">
    <property type="nucleotide sequence ID" value="NZ_RCVZ01000010.1"/>
</dbReference>
<dbReference type="Pfam" id="PF08281">
    <property type="entry name" value="Sigma70_r4_2"/>
    <property type="match status" value="1"/>
</dbReference>
<dbReference type="OrthoDB" id="9794508at2"/>
<evidence type="ECO:0000256" key="1">
    <source>
        <dbReference type="ARBA" id="ARBA00010641"/>
    </source>
</evidence>
<dbReference type="PANTHER" id="PTHR43133">
    <property type="entry name" value="RNA POLYMERASE ECF-TYPE SIGMA FACTO"/>
    <property type="match status" value="1"/>
</dbReference>
<dbReference type="AlphaFoldDB" id="A0A3L7JXG7"/>
<dbReference type="InterPro" id="IPR014284">
    <property type="entry name" value="RNA_pol_sigma-70_dom"/>
</dbReference>
<dbReference type="PROSITE" id="PS01063">
    <property type="entry name" value="SIGMA70_ECF"/>
    <property type="match status" value="1"/>
</dbReference>
<dbReference type="SUPFAM" id="SSF88659">
    <property type="entry name" value="Sigma3 and sigma4 domains of RNA polymerase sigma factors"/>
    <property type="match status" value="1"/>
</dbReference>
<dbReference type="InterPro" id="IPR039425">
    <property type="entry name" value="RNA_pol_sigma-70-like"/>
</dbReference>
<dbReference type="GO" id="GO:0016987">
    <property type="term" value="F:sigma factor activity"/>
    <property type="evidence" value="ECO:0007669"/>
    <property type="project" value="UniProtKB-KW"/>
</dbReference>
<dbReference type="GO" id="GO:0006950">
    <property type="term" value="P:response to stress"/>
    <property type="evidence" value="ECO:0007669"/>
    <property type="project" value="UniProtKB-ARBA"/>
</dbReference>
<gene>
    <name evidence="9" type="ORF">D9X91_15020</name>
</gene>
<dbReference type="InterPro" id="IPR036388">
    <property type="entry name" value="WH-like_DNA-bd_sf"/>
</dbReference>
<dbReference type="NCBIfam" id="TIGR02937">
    <property type="entry name" value="sigma70-ECF"/>
    <property type="match status" value="1"/>
</dbReference>
<evidence type="ECO:0000256" key="6">
    <source>
        <dbReference type="RuleBase" id="RU000716"/>
    </source>
</evidence>
<dbReference type="InterPro" id="IPR007627">
    <property type="entry name" value="RNA_pol_sigma70_r2"/>
</dbReference>
<reference evidence="9 10" key="1">
    <citation type="submission" date="2018-10" db="EMBL/GenBank/DDBJ databases">
        <title>Falsibacillus sp. genome draft.</title>
        <authorList>
            <person name="Shi S."/>
        </authorList>
    </citation>
    <scope>NUCLEOTIDE SEQUENCE [LARGE SCALE GENOMIC DNA]</scope>
    <source>
        <strain evidence="9 10">GY 10110</strain>
    </source>
</reference>
<comment type="similarity">
    <text evidence="1 6">Belongs to the sigma-70 factor family. ECF subfamily.</text>
</comment>
<dbReference type="GO" id="GO:0006352">
    <property type="term" value="P:DNA-templated transcription initiation"/>
    <property type="evidence" value="ECO:0007669"/>
    <property type="project" value="InterPro"/>
</dbReference>
<feature type="domain" description="RNA polymerase sigma-70 region 2" evidence="7">
    <location>
        <begin position="18"/>
        <end position="82"/>
    </location>
</feature>
<dbReference type="CDD" id="cd06171">
    <property type="entry name" value="Sigma70_r4"/>
    <property type="match status" value="1"/>
</dbReference>
<evidence type="ECO:0000256" key="4">
    <source>
        <dbReference type="ARBA" id="ARBA00023125"/>
    </source>
</evidence>
<dbReference type="Gene3D" id="1.10.10.10">
    <property type="entry name" value="Winged helix-like DNA-binding domain superfamily/Winged helix DNA-binding domain"/>
    <property type="match status" value="1"/>
</dbReference>
<dbReference type="InterPro" id="IPR013249">
    <property type="entry name" value="RNA_pol_sigma70_r4_t2"/>
</dbReference>